<comment type="caution">
    <text evidence="1">The sequence shown here is derived from an EMBL/GenBank/DDBJ whole genome shotgun (WGS) entry which is preliminary data.</text>
</comment>
<name>A0ACC0N844_RHOML</name>
<proteinExistence type="predicted"/>
<evidence type="ECO:0000313" key="2">
    <source>
        <dbReference type="Proteomes" id="UP001062846"/>
    </source>
</evidence>
<sequence>MHAKESFADFIKRWRSKAALLTDRLSEKDQIRIISRNLLLDFAKNLVLVQGASFETFFDSGLATEEALQIGILQRTKSLYTIKW</sequence>
<organism evidence="1 2">
    <name type="scientific">Rhododendron molle</name>
    <name type="common">Chinese azalea</name>
    <name type="synonym">Azalea mollis</name>
    <dbReference type="NCBI Taxonomy" id="49168"/>
    <lineage>
        <taxon>Eukaryota</taxon>
        <taxon>Viridiplantae</taxon>
        <taxon>Streptophyta</taxon>
        <taxon>Embryophyta</taxon>
        <taxon>Tracheophyta</taxon>
        <taxon>Spermatophyta</taxon>
        <taxon>Magnoliopsida</taxon>
        <taxon>eudicotyledons</taxon>
        <taxon>Gunneridae</taxon>
        <taxon>Pentapetalae</taxon>
        <taxon>asterids</taxon>
        <taxon>Ericales</taxon>
        <taxon>Ericaceae</taxon>
        <taxon>Ericoideae</taxon>
        <taxon>Rhodoreae</taxon>
        <taxon>Rhododendron</taxon>
    </lineage>
</organism>
<accession>A0ACC0N844</accession>
<dbReference type="Proteomes" id="UP001062846">
    <property type="component" value="Chromosome 6"/>
</dbReference>
<reference evidence="1" key="1">
    <citation type="submission" date="2022-02" db="EMBL/GenBank/DDBJ databases">
        <title>Plant Genome Project.</title>
        <authorList>
            <person name="Zhang R.-G."/>
        </authorList>
    </citation>
    <scope>NUCLEOTIDE SEQUENCE</scope>
    <source>
        <strain evidence="1">AT1</strain>
    </source>
</reference>
<keyword evidence="2" id="KW-1185">Reference proteome</keyword>
<gene>
    <name evidence="1" type="ORF">RHMOL_Rhmol06G0005300</name>
</gene>
<evidence type="ECO:0000313" key="1">
    <source>
        <dbReference type="EMBL" id="KAI8549166.1"/>
    </source>
</evidence>
<protein>
    <submittedName>
        <fullName evidence="1">Uncharacterized protein</fullName>
    </submittedName>
</protein>
<dbReference type="EMBL" id="CM046393">
    <property type="protein sequence ID" value="KAI8549166.1"/>
    <property type="molecule type" value="Genomic_DNA"/>
</dbReference>